<dbReference type="EMBL" id="JAHRWL010000002">
    <property type="protein sequence ID" value="MBV2360850.1"/>
    <property type="molecule type" value="Genomic_DNA"/>
</dbReference>
<sequence>MRRLRRWLTVLALSLAAPAATAQTVSGGMVQSPILVIEFERVFEQSAFGRRVAAALESEGAEIAAENRRIEAELTEEERRLTEERASLSSEAFRALADAFDEKVQRLRREQDSKARALGARSEEEQRRFLAAAQPVLQQLMREAGAAVLVERRSVLLAADDVDITDIAISRVDAAIGDGSGLSPDDSR</sequence>
<keyword evidence="2" id="KW-0732">Signal</keyword>
<evidence type="ECO:0000313" key="3">
    <source>
        <dbReference type="EMBL" id="MBV2360850.1"/>
    </source>
</evidence>
<feature type="coiled-coil region" evidence="1">
    <location>
        <begin position="53"/>
        <end position="91"/>
    </location>
</feature>
<gene>
    <name evidence="3" type="ORF">KUH32_13870</name>
</gene>
<name>A0ABS6NA01_9RHOB</name>
<dbReference type="PANTHER" id="PTHR35089">
    <property type="entry name" value="CHAPERONE PROTEIN SKP"/>
    <property type="match status" value="1"/>
</dbReference>
<keyword evidence="1" id="KW-0175">Coiled coil</keyword>
<keyword evidence="4" id="KW-1185">Reference proteome</keyword>
<evidence type="ECO:0000256" key="1">
    <source>
        <dbReference type="SAM" id="Coils"/>
    </source>
</evidence>
<evidence type="ECO:0000313" key="4">
    <source>
        <dbReference type="Proteomes" id="UP001166293"/>
    </source>
</evidence>
<reference evidence="3" key="1">
    <citation type="submission" date="2021-06" db="EMBL/GenBank/DDBJ databases">
        <title>Thalassococcus sp. CAU 1522 isolated from sea sand, Republic of Korea.</title>
        <authorList>
            <person name="Kim W."/>
        </authorList>
    </citation>
    <scope>NUCLEOTIDE SEQUENCE</scope>
    <source>
        <strain evidence="3">CAU 1522</strain>
    </source>
</reference>
<dbReference type="Pfam" id="PF03938">
    <property type="entry name" value="OmpH"/>
    <property type="match status" value="1"/>
</dbReference>
<protein>
    <submittedName>
        <fullName evidence="3">OmpH family outer membrane protein</fullName>
    </submittedName>
</protein>
<dbReference type="InterPro" id="IPR005632">
    <property type="entry name" value="Chaperone_Skp"/>
</dbReference>
<comment type="caution">
    <text evidence="3">The sequence shown here is derived from an EMBL/GenBank/DDBJ whole genome shotgun (WGS) entry which is preliminary data.</text>
</comment>
<feature type="chain" id="PRO_5046151505" evidence="2">
    <location>
        <begin position="23"/>
        <end position="188"/>
    </location>
</feature>
<feature type="signal peptide" evidence="2">
    <location>
        <begin position="1"/>
        <end position="22"/>
    </location>
</feature>
<dbReference type="Proteomes" id="UP001166293">
    <property type="component" value="Unassembled WGS sequence"/>
</dbReference>
<organism evidence="3 4">
    <name type="scientific">Thalassococcus arenae</name>
    <dbReference type="NCBI Taxonomy" id="2851652"/>
    <lineage>
        <taxon>Bacteria</taxon>
        <taxon>Pseudomonadati</taxon>
        <taxon>Pseudomonadota</taxon>
        <taxon>Alphaproteobacteria</taxon>
        <taxon>Rhodobacterales</taxon>
        <taxon>Roseobacteraceae</taxon>
        <taxon>Thalassococcus</taxon>
    </lineage>
</organism>
<proteinExistence type="predicted"/>
<dbReference type="PANTHER" id="PTHR35089:SF1">
    <property type="entry name" value="CHAPERONE PROTEIN SKP"/>
    <property type="match status" value="1"/>
</dbReference>
<accession>A0ABS6NA01</accession>
<dbReference type="RefSeq" id="WP_217779200.1">
    <property type="nucleotide sequence ID" value="NZ_JAHRWL010000002.1"/>
</dbReference>
<evidence type="ECO:0000256" key="2">
    <source>
        <dbReference type="SAM" id="SignalP"/>
    </source>
</evidence>
<dbReference type="SMART" id="SM00935">
    <property type="entry name" value="OmpH"/>
    <property type="match status" value="1"/>
</dbReference>